<dbReference type="Proteomes" id="UP001217089">
    <property type="component" value="Unassembled WGS sequence"/>
</dbReference>
<organism evidence="2 3">
    <name type="scientific">Tegillarca granosa</name>
    <name type="common">Malaysian cockle</name>
    <name type="synonym">Anadara granosa</name>
    <dbReference type="NCBI Taxonomy" id="220873"/>
    <lineage>
        <taxon>Eukaryota</taxon>
        <taxon>Metazoa</taxon>
        <taxon>Spiralia</taxon>
        <taxon>Lophotrochozoa</taxon>
        <taxon>Mollusca</taxon>
        <taxon>Bivalvia</taxon>
        <taxon>Autobranchia</taxon>
        <taxon>Pteriomorphia</taxon>
        <taxon>Arcoida</taxon>
        <taxon>Arcoidea</taxon>
        <taxon>Arcidae</taxon>
        <taxon>Tegillarca</taxon>
    </lineage>
</organism>
<reference evidence="2 3" key="1">
    <citation type="submission" date="2022-12" db="EMBL/GenBank/DDBJ databases">
        <title>Chromosome-level genome of Tegillarca granosa.</title>
        <authorList>
            <person name="Kim J."/>
        </authorList>
    </citation>
    <scope>NUCLEOTIDE SEQUENCE [LARGE SCALE GENOMIC DNA]</scope>
    <source>
        <strain evidence="2">Teg-2019</strain>
        <tissue evidence="2">Adductor muscle</tissue>
    </source>
</reference>
<dbReference type="PANTHER" id="PTHR42720">
    <property type="entry name" value="GLYCEROL-3-PHOSPHATE DEHYDROGENASE"/>
    <property type="match status" value="1"/>
</dbReference>
<accession>A0ABQ9EGD0</accession>
<dbReference type="InterPro" id="IPR036188">
    <property type="entry name" value="FAD/NAD-bd_sf"/>
</dbReference>
<comment type="caution">
    <text evidence="2">The sequence shown here is derived from an EMBL/GenBank/DDBJ whole genome shotgun (WGS) entry which is preliminary data.</text>
</comment>
<dbReference type="PROSITE" id="PS51257">
    <property type="entry name" value="PROKAR_LIPOPROTEIN"/>
    <property type="match status" value="1"/>
</dbReference>
<dbReference type="SUPFAM" id="SSF51905">
    <property type="entry name" value="FAD/NAD(P)-binding domain"/>
    <property type="match status" value="1"/>
</dbReference>
<proteinExistence type="predicted"/>
<keyword evidence="3" id="KW-1185">Reference proteome</keyword>
<dbReference type="SUPFAM" id="SSF54373">
    <property type="entry name" value="FAD-linked reductases, C-terminal domain"/>
    <property type="match status" value="1"/>
</dbReference>
<sequence length="420" mass="46512">MTSRMTSKDKFDVALIGGGVIGCSVLFDLTNQGYACVLLEKEDYLLTGASCGNSGMLHTGFDAPLNSVELSCIKKNQQRIFELLEKLELPCKKNGVKMVAWNEKELEKLPEVQRKSFDVGIEDVTRLSLSQLHQMEPHLSYKAKGAIYIPGEAVIDPWLTPTMLAHHSKTRGAAIKTNTMVQSLQRDDYGNWDITTINGHVKASAVINCAGLYGDIVDKLSDQQTFKIKPRKGQYIVYRKPSRPLVNSSIVPVPTEMGKGVILVRSVYDNIAVGPTAEDVDSRLIPQIDPVVTRKLSQLGDTYLPGLSSNVIACMYTGVRPATEYKDYQIKFKEDRYWITLGGIRSTGVSGCLGISNMVKEIVKDKFNLEPSSASYNTLEKILYTYDGHGIVTIGNQQYKISHPMMRAGFDDGHNMLSSL</sequence>
<dbReference type="InterPro" id="IPR006076">
    <property type="entry name" value="FAD-dep_OxRdtase"/>
</dbReference>
<dbReference type="PANTHER" id="PTHR42720:SF1">
    <property type="entry name" value="GLYCEROL 3-PHOSPHATE OXIDASE"/>
    <property type="match status" value="1"/>
</dbReference>
<feature type="domain" description="FAD dependent oxidoreductase" evidence="1">
    <location>
        <begin position="12"/>
        <end position="358"/>
    </location>
</feature>
<evidence type="ECO:0000313" key="2">
    <source>
        <dbReference type="EMBL" id="KAJ8304265.1"/>
    </source>
</evidence>
<dbReference type="EMBL" id="JARBDR010000903">
    <property type="protein sequence ID" value="KAJ8304265.1"/>
    <property type="molecule type" value="Genomic_DNA"/>
</dbReference>
<dbReference type="Pfam" id="PF01266">
    <property type="entry name" value="DAO"/>
    <property type="match status" value="1"/>
</dbReference>
<protein>
    <recommendedName>
        <fullName evidence="1">FAD dependent oxidoreductase domain-containing protein</fullName>
    </recommendedName>
</protein>
<gene>
    <name evidence="2" type="ORF">KUTeg_017848</name>
</gene>
<dbReference type="InterPro" id="IPR052745">
    <property type="entry name" value="G3P_Oxidase/Oxidoreductase"/>
</dbReference>
<name>A0ABQ9EGD0_TEGGR</name>
<evidence type="ECO:0000313" key="3">
    <source>
        <dbReference type="Proteomes" id="UP001217089"/>
    </source>
</evidence>
<evidence type="ECO:0000259" key="1">
    <source>
        <dbReference type="Pfam" id="PF01266"/>
    </source>
</evidence>
<dbReference type="Gene3D" id="3.50.50.60">
    <property type="entry name" value="FAD/NAD(P)-binding domain"/>
    <property type="match status" value="1"/>
</dbReference>
<dbReference type="Gene3D" id="3.30.9.10">
    <property type="entry name" value="D-Amino Acid Oxidase, subunit A, domain 2"/>
    <property type="match status" value="1"/>
</dbReference>